<dbReference type="HAMAP" id="MF_01514">
    <property type="entry name" value="UPF0314"/>
    <property type="match status" value="1"/>
</dbReference>
<evidence type="ECO:0000256" key="5">
    <source>
        <dbReference type="SAM" id="Phobius"/>
    </source>
</evidence>
<proteinExistence type="inferred from homology"/>
<dbReference type="Proteomes" id="UP000316184">
    <property type="component" value="Unassembled WGS sequence"/>
</dbReference>
<dbReference type="AlphaFoldDB" id="A0A561U827"/>
<feature type="transmembrane region" description="Helical" evidence="5">
    <location>
        <begin position="26"/>
        <end position="45"/>
    </location>
</feature>
<evidence type="ECO:0000313" key="6">
    <source>
        <dbReference type="EMBL" id="TWF95528.1"/>
    </source>
</evidence>
<dbReference type="GO" id="GO:0005886">
    <property type="term" value="C:plasma membrane"/>
    <property type="evidence" value="ECO:0007669"/>
    <property type="project" value="InterPro"/>
</dbReference>
<dbReference type="EMBL" id="VIWX01000002">
    <property type="protein sequence ID" value="TWF95528.1"/>
    <property type="molecule type" value="Genomic_DNA"/>
</dbReference>
<keyword evidence="4 5" id="KW-0472">Membrane</keyword>
<gene>
    <name evidence="6" type="ORF">FHU35_12525</name>
</gene>
<accession>A0A561U827</accession>
<dbReference type="Pfam" id="PF10755">
    <property type="entry name" value="DUF2585"/>
    <property type="match status" value="1"/>
</dbReference>
<reference evidence="6 7" key="1">
    <citation type="submission" date="2019-06" db="EMBL/GenBank/DDBJ databases">
        <title>Sequencing the genomes of 1000 actinobacteria strains.</title>
        <authorList>
            <person name="Klenk H.-P."/>
        </authorList>
    </citation>
    <scope>NUCLEOTIDE SEQUENCE [LARGE SCALE GENOMIC DNA]</scope>
    <source>
        <strain evidence="6 7">DSM 46699</strain>
    </source>
</reference>
<evidence type="ECO:0000256" key="2">
    <source>
        <dbReference type="ARBA" id="ARBA00022692"/>
    </source>
</evidence>
<keyword evidence="7" id="KW-1185">Reference proteome</keyword>
<evidence type="ECO:0000256" key="1">
    <source>
        <dbReference type="ARBA" id="ARBA00022475"/>
    </source>
</evidence>
<name>A0A561U827_9PSEU</name>
<dbReference type="InterPro" id="IPR019691">
    <property type="entry name" value="DUF2585"/>
</dbReference>
<dbReference type="NCBIfam" id="NF002099">
    <property type="entry name" value="PRK00944.1"/>
    <property type="match status" value="1"/>
</dbReference>
<organism evidence="6 7">
    <name type="scientific">Saccharopolyspora dendranthemae</name>
    <dbReference type="NCBI Taxonomy" id="1181886"/>
    <lineage>
        <taxon>Bacteria</taxon>
        <taxon>Bacillati</taxon>
        <taxon>Actinomycetota</taxon>
        <taxon>Actinomycetes</taxon>
        <taxon>Pseudonocardiales</taxon>
        <taxon>Pseudonocardiaceae</taxon>
        <taxon>Saccharopolyspora</taxon>
    </lineage>
</organism>
<feature type="transmembrane region" description="Helical" evidence="5">
    <location>
        <begin position="167"/>
        <end position="187"/>
    </location>
</feature>
<dbReference type="OrthoDB" id="9811954at2"/>
<evidence type="ECO:0000256" key="4">
    <source>
        <dbReference type="ARBA" id="ARBA00023136"/>
    </source>
</evidence>
<keyword evidence="1" id="KW-1003">Cell membrane</keyword>
<evidence type="ECO:0000256" key="3">
    <source>
        <dbReference type="ARBA" id="ARBA00022989"/>
    </source>
</evidence>
<feature type="transmembrane region" description="Helical" evidence="5">
    <location>
        <begin position="79"/>
        <end position="97"/>
    </location>
</feature>
<dbReference type="RefSeq" id="WP_145738516.1">
    <property type="nucleotide sequence ID" value="NZ_VIWX01000002.1"/>
</dbReference>
<evidence type="ECO:0000313" key="7">
    <source>
        <dbReference type="Proteomes" id="UP000316184"/>
    </source>
</evidence>
<sequence length="212" mass="23736">MKKIPASAPSTRTTLSDTARRAPRALLLRADLQLCVLVVALMAAAEWAMGRVPYCSCGYVKLWHGVVMSSENSQHFTDWFTLTHIMHGVGFYFLLWLLNKKTRLSFGTLLLLAVLLECGWEALENTPWIIDRYRTATVSLDYYGDSVLNSVSDVLAMVTGFVLAKKAPVWVSIAVTATLELLLMYFIRDGLILNVLMLIHPVESIRIWQSGA</sequence>
<protein>
    <submittedName>
        <fullName evidence="6">Uncharacterized protein DUF2585</fullName>
    </submittedName>
</protein>
<comment type="caution">
    <text evidence="6">The sequence shown here is derived from an EMBL/GenBank/DDBJ whole genome shotgun (WGS) entry which is preliminary data.</text>
</comment>
<keyword evidence="2 5" id="KW-0812">Transmembrane</keyword>
<keyword evidence="3 5" id="KW-1133">Transmembrane helix</keyword>